<dbReference type="Pfam" id="PF03865">
    <property type="entry name" value="ShlB"/>
    <property type="match status" value="1"/>
</dbReference>
<dbReference type="Gene3D" id="2.40.160.50">
    <property type="entry name" value="membrane protein fhac: a member of the omp85/tpsb transporter family"/>
    <property type="match status" value="1"/>
</dbReference>
<keyword evidence="3" id="KW-0998">Cell outer membrane</keyword>
<feature type="region of interest" description="Disordered" evidence="4">
    <location>
        <begin position="34"/>
        <end position="67"/>
    </location>
</feature>
<evidence type="ECO:0000256" key="2">
    <source>
        <dbReference type="ARBA" id="ARBA00022692"/>
    </source>
</evidence>
<gene>
    <name evidence="8" type="ORF">V4F39_07575</name>
</gene>
<keyword evidence="9" id="KW-1185">Reference proteome</keyword>
<proteinExistence type="predicted"/>
<dbReference type="PANTHER" id="PTHR34597:SF6">
    <property type="entry name" value="BLR6126 PROTEIN"/>
    <property type="match status" value="1"/>
</dbReference>
<dbReference type="GO" id="GO:0008320">
    <property type="term" value="F:protein transmembrane transporter activity"/>
    <property type="evidence" value="ECO:0007669"/>
    <property type="project" value="TreeGrafter"/>
</dbReference>
<feature type="domain" description="Haemolysin activator HlyB C-terminal" evidence="6">
    <location>
        <begin position="221"/>
        <end position="531"/>
    </location>
</feature>
<feature type="compositionally biased region" description="Low complexity" evidence="4">
    <location>
        <begin position="57"/>
        <end position="67"/>
    </location>
</feature>
<comment type="caution">
    <text evidence="8">The sequence shown here is derived from an EMBL/GenBank/DDBJ whole genome shotgun (WGS) entry which is preliminary data.</text>
</comment>
<name>A0AAW9Q134_9BURK</name>
<evidence type="ECO:0000313" key="9">
    <source>
        <dbReference type="Proteomes" id="UP001336250"/>
    </source>
</evidence>
<evidence type="ECO:0000259" key="6">
    <source>
        <dbReference type="Pfam" id="PF03865"/>
    </source>
</evidence>
<feature type="chain" id="PRO_5043600507" evidence="5">
    <location>
        <begin position="28"/>
        <end position="570"/>
    </location>
</feature>
<dbReference type="InterPro" id="IPR013686">
    <property type="entry name" value="Polypept-transport_assoc_ShlB"/>
</dbReference>
<protein>
    <submittedName>
        <fullName evidence="8">ShlB/FhaC/HecB family hemolysin secretion/activation protein</fullName>
    </submittedName>
</protein>
<evidence type="ECO:0000256" key="1">
    <source>
        <dbReference type="ARBA" id="ARBA00022452"/>
    </source>
</evidence>
<dbReference type="PANTHER" id="PTHR34597">
    <property type="entry name" value="SLR1661 PROTEIN"/>
    <property type="match status" value="1"/>
</dbReference>
<evidence type="ECO:0000256" key="4">
    <source>
        <dbReference type="SAM" id="MobiDB-lite"/>
    </source>
</evidence>
<dbReference type="InterPro" id="IPR005565">
    <property type="entry name" value="Hemolysn_activator_HlyB_C"/>
</dbReference>
<evidence type="ECO:0000256" key="3">
    <source>
        <dbReference type="ARBA" id="ARBA00023237"/>
    </source>
</evidence>
<keyword evidence="1" id="KW-1134">Transmembrane beta strand</keyword>
<dbReference type="InterPro" id="IPR051544">
    <property type="entry name" value="TPS_OM_transporter"/>
</dbReference>
<dbReference type="EMBL" id="JAZIBG010000019">
    <property type="protein sequence ID" value="MEF7613768.1"/>
    <property type="molecule type" value="Genomic_DNA"/>
</dbReference>
<dbReference type="GO" id="GO:0046819">
    <property type="term" value="P:protein secretion by the type V secretion system"/>
    <property type="evidence" value="ECO:0007669"/>
    <property type="project" value="TreeGrafter"/>
</dbReference>
<dbReference type="RefSeq" id="WP_332288705.1">
    <property type="nucleotide sequence ID" value="NZ_JAZIBG010000019.1"/>
</dbReference>
<evidence type="ECO:0000259" key="7">
    <source>
        <dbReference type="Pfam" id="PF08479"/>
    </source>
</evidence>
<accession>A0AAW9Q134</accession>
<sequence>MPSLPRRHHLPSTLALAAWLCCLAPLAAQTLPSQLPSGAEPGRAPARPLLPTPGMSAPPVSVPQASAAQAPAGAEQLRFTLREWVIEGHTAFSTESLQPLYADLVGREITVARAFEAANAIELRYRNAGYVTSRVIVPAQAIEDGRFRVVVVEGFIDRIELRGDIGAAQAAVERLLAPLRGVRPVSVAEIERRLLIANDIPGLTVRATLEPSATAQGASAMVVQVTRDEVDASWSIDNRNSPYLGDAQATGTVAWNALGTQATRLSLSGRVSVPLNRSQYVGANVDTLLGANGATLGLAASAARSHPGRELDVLDVRSRVGAASATLTYPLIRSREQNLRAVGQFEARDVATDITGIAFTRDRLRIARFGLSYDRTDSHDGITALRGTLHRGLDGLGATDNGNARASRPDGRIDFFKLTAEATRLQQLGQRWSLLATVAAQLSADPLLASEEMGLGGASFGRGYDEGEVSGDSGIAASVELRYVLPRPETAPAWLQQLQAYGFADGGRVRARAPKPAPERRTLSSVGGGLRAALGQGLFATIEIAQPTSGDVKTRDNKHPRVFVSLSARY</sequence>
<dbReference type="Proteomes" id="UP001336250">
    <property type="component" value="Unassembled WGS sequence"/>
</dbReference>
<evidence type="ECO:0000256" key="5">
    <source>
        <dbReference type="SAM" id="SignalP"/>
    </source>
</evidence>
<dbReference type="Gene3D" id="3.10.20.310">
    <property type="entry name" value="membrane protein fhac"/>
    <property type="match status" value="1"/>
</dbReference>
<keyword evidence="5" id="KW-0732">Signal</keyword>
<keyword evidence="2" id="KW-0812">Transmembrane</keyword>
<organism evidence="8 9">
    <name type="scientific">Aquincola agrisoli</name>
    <dbReference type="NCBI Taxonomy" id="3119538"/>
    <lineage>
        <taxon>Bacteria</taxon>
        <taxon>Pseudomonadati</taxon>
        <taxon>Pseudomonadota</taxon>
        <taxon>Betaproteobacteria</taxon>
        <taxon>Burkholderiales</taxon>
        <taxon>Sphaerotilaceae</taxon>
        <taxon>Aquincola</taxon>
    </lineage>
</organism>
<reference evidence="8 9" key="1">
    <citation type="submission" date="2024-02" db="EMBL/GenBank/DDBJ databases">
        <title>Genome sequence of Aquincola sp. MAHUQ-54.</title>
        <authorList>
            <person name="Huq M.A."/>
        </authorList>
    </citation>
    <scope>NUCLEOTIDE SEQUENCE [LARGE SCALE GENOMIC DNA]</scope>
    <source>
        <strain evidence="8 9">MAHUQ-54</strain>
    </source>
</reference>
<evidence type="ECO:0000313" key="8">
    <source>
        <dbReference type="EMBL" id="MEF7613768.1"/>
    </source>
</evidence>
<dbReference type="AlphaFoldDB" id="A0AAW9Q134"/>
<feature type="signal peptide" evidence="5">
    <location>
        <begin position="1"/>
        <end position="27"/>
    </location>
</feature>
<dbReference type="Pfam" id="PF08479">
    <property type="entry name" value="POTRA_2"/>
    <property type="match status" value="1"/>
</dbReference>
<dbReference type="GO" id="GO:0098046">
    <property type="term" value="C:type V protein secretion system complex"/>
    <property type="evidence" value="ECO:0007669"/>
    <property type="project" value="TreeGrafter"/>
</dbReference>
<keyword evidence="1" id="KW-0472">Membrane</keyword>
<feature type="domain" description="Polypeptide-transport-associated ShlB-type" evidence="7">
    <location>
        <begin position="79"/>
        <end position="154"/>
    </location>
</feature>